<name>A0A438BXD0_VITVI</name>
<sequence length="97" mass="11332">MSNFCRQIKLPSSLIRRLKHRSSNSMLSGRRSFTTTEGHRPSLVHKRSLDILHDPWFNKALLMVATWRYTNLGVDALVWLERNSRMVKGNCKHKGQK</sequence>
<accession>A0A438BXD0</accession>
<gene>
    <name evidence="1" type="primary">MAOM_7</name>
    <name evidence="1" type="ORF">CK203_077710</name>
</gene>
<evidence type="ECO:0000313" key="2">
    <source>
        <dbReference type="Proteomes" id="UP000288805"/>
    </source>
</evidence>
<reference evidence="1 2" key="1">
    <citation type="journal article" date="2018" name="PLoS Genet.">
        <title>Population sequencing reveals clonal diversity and ancestral inbreeding in the grapevine cultivar Chardonnay.</title>
        <authorList>
            <person name="Roach M.J."/>
            <person name="Johnson D.L."/>
            <person name="Bohlmann J."/>
            <person name="van Vuuren H.J."/>
            <person name="Jones S.J."/>
            <person name="Pretorius I.S."/>
            <person name="Schmidt S.A."/>
            <person name="Borneman A.R."/>
        </authorList>
    </citation>
    <scope>NUCLEOTIDE SEQUENCE [LARGE SCALE GENOMIC DNA]</scope>
    <source>
        <strain evidence="2">cv. Chardonnay</strain>
        <tissue evidence="1">Leaf</tissue>
    </source>
</reference>
<protein>
    <submittedName>
        <fullName evidence="1">NAD-dependent malic enzyme 62 kDa isoform, mitochondrial</fullName>
    </submittedName>
</protein>
<proteinExistence type="predicted"/>
<organism evidence="1 2">
    <name type="scientific">Vitis vinifera</name>
    <name type="common">Grape</name>
    <dbReference type="NCBI Taxonomy" id="29760"/>
    <lineage>
        <taxon>Eukaryota</taxon>
        <taxon>Viridiplantae</taxon>
        <taxon>Streptophyta</taxon>
        <taxon>Embryophyta</taxon>
        <taxon>Tracheophyta</taxon>
        <taxon>Spermatophyta</taxon>
        <taxon>Magnoliopsida</taxon>
        <taxon>eudicotyledons</taxon>
        <taxon>Gunneridae</taxon>
        <taxon>Pentapetalae</taxon>
        <taxon>rosids</taxon>
        <taxon>Vitales</taxon>
        <taxon>Vitaceae</taxon>
        <taxon>Viteae</taxon>
        <taxon>Vitis</taxon>
    </lineage>
</organism>
<evidence type="ECO:0000313" key="1">
    <source>
        <dbReference type="EMBL" id="RVW15587.1"/>
    </source>
</evidence>
<comment type="caution">
    <text evidence="1">The sequence shown here is derived from an EMBL/GenBank/DDBJ whole genome shotgun (WGS) entry which is preliminary data.</text>
</comment>
<dbReference type="AlphaFoldDB" id="A0A438BXD0"/>
<dbReference type="EMBL" id="QGNW01002598">
    <property type="protein sequence ID" value="RVW15587.1"/>
    <property type="molecule type" value="Genomic_DNA"/>
</dbReference>
<dbReference type="Proteomes" id="UP000288805">
    <property type="component" value="Unassembled WGS sequence"/>
</dbReference>